<evidence type="ECO:0000313" key="1">
    <source>
        <dbReference type="EMBL" id="KAH6929628.1"/>
    </source>
</evidence>
<dbReference type="Proteomes" id="UP000821845">
    <property type="component" value="Chromosome 5"/>
</dbReference>
<sequence>MAYTASLRKNAPSQVPLSGSNGSGGLNLFPIVSGLASKCSVEQVYALIYFRGDKAEDILASLNLTDEQNNNQNDVLKAFENHFVVRKNVVYDRAAFLRIEQREGQGVEDFVTELHQLSKLCSFG</sequence>
<dbReference type="EMBL" id="CM023485">
    <property type="protein sequence ID" value="KAH6929628.1"/>
    <property type="molecule type" value="Genomic_DNA"/>
</dbReference>
<accession>A0ACB7S7G8</accession>
<gene>
    <name evidence="1" type="ORF">HPB50_003333</name>
</gene>
<keyword evidence="2" id="KW-1185">Reference proteome</keyword>
<evidence type="ECO:0000313" key="2">
    <source>
        <dbReference type="Proteomes" id="UP000821845"/>
    </source>
</evidence>
<comment type="caution">
    <text evidence="1">The sequence shown here is derived from an EMBL/GenBank/DDBJ whole genome shotgun (WGS) entry which is preliminary data.</text>
</comment>
<name>A0ACB7S7G8_HYAAI</name>
<reference evidence="1" key="1">
    <citation type="submission" date="2020-05" db="EMBL/GenBank/DDBJ databases">
        <title>Large-scale comparative analyses of tick genomes elucidate their genetic diversity and vector capacities.</title>
        <authorList>
            <person name="Jia N."/>
            <person name="Wang J."/>
            <person name="Shi W."/>
            <person name="Du L."/>
            <person name="Sun Y."/>
            <person name="Zhan W."/>
            <person name="Jiang J."/>
            <person name="Wang Q."/>
            <person name="Zhang B."/>
            <person name="Ji P."/>
            <person name="Sakyi L.B."/>
            <person name="Cui X."/>
            <person name="Yuan T."/>
            <person name="Jiang B."/>
            <person name="Yang W."/>
            <person name="Lam T.T.-Y."/>
            <person name="Chang Q."/>
            <person name="Ding S."/>
            <person name="Wang X."/>
            <person name="Zhu J."/>
            <person name="Ruan X."/>
            <person name="Zhao L."/>
            <person name="Wei J."/>
            <person name="Que T."/>
            <person name="Du C."/>
            <person name="Cheng J."/>
            <person name="Dai P."/>
            <person name="Han X."/>
            <person name="Huang E."/>
            <person name="Gao Y."/>
            <person name="Liu J."/>
            <person name="Shao H."/>
            <person name="Ye R."/>
            <person name="Li L."/>
            <person name="Wei W."/>
            <person name="Wang X."/>
            <person name="Wang C."/>
            <person name="Yang T."/>
            <person name="Huo Q."/>
            <person name="Li W."/>
            <person name="Guo W."/>
            <person name="Chen H."/>
            <person name="Zhou L."/>
            <person name="Ni X."/>
            <person name="Tian J."/>
            <person name="Zhou Y."/>
            <person name="Sheng Y."/>
            <person name="Liu T."/>
            <person name="Pan Y."/>
            <person name="Xia L."/>
            <person name="Li J."/>
            <person name="Zhao F."/>
            <person name="Cao W."/>
        </authorList>
    </citation>
    <scope>NUCLEOTIDE SEQUENCE</scope>
    <source>
        <strain evidence="1">Hyas-2018</strain>
    </source>
</reference>
<protein>
    <submittedName>
        <fullName evidence="1">Uncharacterized protein</fullName>
    </submittedName>
</protein>
<organism evidence="1 2">
    <name type="scientific">Hyalomma asiaticum</name>
    <name type="common">Tick</name>
    <dbReference type="NCBI Taxonomy" id="266040"/>
    <lineage>
        <taxon>Eukaryota</taxon>
        <taxon>Metazoa</taxon>
        <taxon>Ecdysozoa</taxon>
        <taxon>Arthropoda</taxon>
        <taxon>Chelicerata</taxon>
        <taxon>Arachnida</taxon>
        <taxon>Acari</taxon>
        <taxon>Parasitiformes</taxon>
        <taxon>Ixodida</taxon>
        <taxon>Ixodoidea</taxon>
        <taxon>Ixodidae</taxon>
        <taxon>Hyalomminae</taxon>
        <taxon>Hyalomma</taxon>
    </lineage>
</organism>
<proteinExistence type="predicted"/>